<accession>A0A9P0KVH7</accession>
<reference evidence="1" key="1">
    <citation type="submission" date="2022-03" db="EMBL/GenBank/DDBJ databases">
        <authorList>
            <person name="Sayadi A."/>
        </authorList>
    </citation>
    <scope>NUCLEOTIDE SEQUENCE</scope>
</reference>
<evidence type="ECO:0000313" key="1">
    <source>
        <dbReference type="EMBL" id="CAH1982367.1"/>
    </source>
</evidence>
<name>A0A9P0KVH7_ACAOB</name>
<gene>
    <name evidence="1" type="ORF">ACAOBT_LOCUS14974</name>
</gene>
<dbReference type="AlphaFoldDB" id="A0A9P0KVH7"/>
<proteinExistence type="predicted"/>
<sequence>MECDRSFDRIEKAKKLSKKFQVYTQYIKMTFWTSITFMGLCVTQKRHEKATI</sequence>
<keyword evidence="2" id="KW-1185">Reference proteome</keyword>
<evidence type="ECO:0000313" key="2">
    <source>
        <dbReference type="Proteomes" id="UP001152888"/>
    </source>
</evidence>
<comment type="caution">
    <text evidence="1">The sequence shown here is derived from an EMBL/GenBank/DDBJ whole genome shotgun (WGS) entry which is preliminary data.</text>
</comment>
<organism evidence="1 2">
    <name type="scientific">Acanthoscelides obtectus</name>
    <name type="common">Bean weevil</name>
    <name type="synonym">Bruchus obtectus</name>
    <dbReference type="NCBI Taxonomy" id="200917"/>
    <lineage>
        <taxon>Eukaryota</taxon>
        <taxon>Metazoa</taxon>
        <taxon>Ecdysozoa</taxon>
        <taxon>Arthropoda</taxon>
        <taxon>Hexapoda</taxon>
        <taxon>Insecta</taxon>
        <taxon>Pterygota</taxon>
        <taxon>Neoptera</taxon>
        <taxon>Endopterygota</taxon>
        <taxon>Coleoptera</taxon>
        <taxon>Polyphaga</taxon>
        <taxon>Cucujiformia</taxon>
        <taxon>Chrysomeloidea</taxon>
        <taxon>Chrysomelidae</taxon>
        <taxon>Bruchinae</taxon>
        <taxon>Bruchini</taxon>
        <taxon>Acanthoscelides</taxon>
    </lineage>
</organism>
<dbReference type="EMBL" id="CAKOFQ010006920">
    <property type="protein sequence ID" value="CAH1982367.1"/>
    <property type="molecule type" value="Genomic_DNA"/>
</dbReference>
<dbReference type="Proteomes" id="UP001152888">
    <property type="component" value="Unassembled WGS sequence"/>
</dbReference>
<protein>
    <submittedName>
        <fullName evidence="1">Uncharacterized protein</fullName>
    </submittedName>
</protein>